<protein>
    <submittedName>
        <fullName evidence="1">Phage-related protein</fullName>
    </submittedName>
</protein>
<organism evidence="1 2">
    <name type="scientific">Pasteurella testudinis DSM 23072</name>
    <dbReference type="NCBI Taxonomy" id="1122938"/>
    <lineage>
        <taxon>Bacteria</taxon>
        <taxon>Pseudomonadati</taxon>
        <taxon>Pseudomonadota</taxon>
        <taxon>Gammaproteobacteria</taxon>
        <taxon>Pasteurellales</taxon>
        <taxon>Pasteurellaceae</taxon>
        <taxon>Pasteurella</taxon>
    </lineage>
</organism>
<gene>
    <name evidence="1" type="ORF">SAMN05660772_02709</name>
</gene>
<reference evidence="2" key="1">
    <citation type="submission" date="2017-04" db="EMBL/GenBank/DDBJ databases">
        <authorList>
            <person name="Varghese N."/>
            <person name="Submissions S."/>
        </authorList>
    </citation>
    <scope>NUCLEOTIDE SEQUENCE [LARGE SCALE GENOMIC DNA]</scope>
    <source>
        <strain evidence="2">DSM 23072</strain>
    </source>
</reference>
<accession>A0A1W1V1P0</accession>
<dbReference type="EMBL" id="FWWV01000032">
    <property type="protein sequence ID" value="SMB87299.1"/>
    <property type="molecule type" value="Genomic_DNA"/>
</dbReference>
<evidence type="ECO:0000313" key="1">
    <source>
        <dbReference type="EMBL" id="SMB87299.1"/>
    </source>
</evidence>
<dbReference type="AlphaFoldDB" id="A0A1W1V1P0"/>
<dbReference type="Proteomes" id="UP000192408">
    <property type="component" value="Unassembled WGS sequence"/>
</dbReference>
<sequence>MVDLNRTSPRYLIEFDTSDLLRTSQNDRFDSYDVAIKSGVMCPNEVRRKEGLTPYAGGDEFSQAWKQTVEVKKGDSKKGANDGKND</sequence>
<proteinExistence type="predicted"/>
<evidence type="ECO:0000313" key="2">
    <source>
        <dbReference type="Proteomes" id="UP000192408"/>
    </source>
</evidence>
<dbReference type="STRING" id="1122938.SAMN05660772_02709"/>
<name>A0A1W1V1P0_9PAST</name>
<keyword evidence="2" id="KW-1185">Reference proteome</keyword>